<evidence type="ECO:0000256" key="3">
    <source>
        <dbReference type="SAM" id="SignalP"/>
    </source>
</evidence>
<dbReference type="PANTHER" id="PTHR11567:SF187">
    <property type="entry name" value="2,3-BISPHOSPHOGLYCERATE 3-PHOSPHATASE"/>
    <property type="match status" value="1"/>
</dbReference>
<evidence type="ECO:0000256" key="2">
    <source>
        <dbReference type="ARBA" id="ARBA00005375"/>
    </source>
</evidence>
<dbReference type="InterPro" id="IPR033379">
    <property type="entry name" value="Acid_Pase_AS"/>
</dbReference>
<evidence type="ECO:0000256" key="1">
    <source>
        <dbReference type="ARBA" id="ARBA00000032"/>
    </source>
</evidence>
<name>A0A922L126_DERFA</name>
<reference evidence="4" key="2">
    <citation type="journal article" date="2022" name="Res Sq">
        <title>Comparative Genomics Reveals Insights into the Divergent Evolution of Astigmatic Mites and Household Pest Adaptations.</title>
        <authorList>
            <person name="Xiong Q."/>
            <person name="Wan A.T.-Y."/>
            <person name="Liu X.-Y."/>
            <person name="Fung C.S.-H."/>
            <person name="Xiao X."/>
            <person name="Malainual N."/>
            <person name="Hou J."/>
            <person name="Wang L."/>
            <person name="Wang M."/>
            <person name="Yang K."/>
            <person name="Cui Y."/>
            <person name="Leung E."/>
            <person name="Nong W."/>
            <person name="Shin S.-K."/>
            <person name="Au S."/>
            <person name="Jeong K.Y."/>
            <person name="Chew F.T."/>
            <person name="Hui J."/>
            <person name="Leung T.F."/>
            <person name="Tungtrongchitr A."/>
            <person name="Zhong N."/>
            <person name="Liu Z."/>
            <person name="Tsui S."/>
        </authorList>
    </citation>
    <scope>NUCLEOTIDE SEQUENCE</scope>
    <source>
        <strain evidence="4">Derf</strain>
        <tissue evidence="4">Whole organism</tissue>
    </source>
</reference>
<organism evidence="4 5">
    <name type="scientific">Dermatophagoides farinae</name>
    <name type="common">American house dust mite</name>
    <dbReference type="NCBI Taxonomy" id="6954"/>
    <lineage>
        <taxon>Eukaryota</taxon>
        <taxon>Metazoa</taxon>
        <taxon>Ecdysozoa</taxon>
        <taxon>Arthropoda</taxon>
        <taxon>Chelicerata</taxon>
        <taxon>Arachnida</taxon>
        <taxon>Acari</taxon>
        <taxon>Acariformes</taxon>
        <taxon>Sarcoptiformes</taxon>
        <taxon>Astigmata</taxon>
        <taxon>Psoroptidia</taxon>
        <taxon>Analgoidea</taxon>
        <taxon>Pyroglyphidae</taxon>
        <taxon>Dermatophagoidinae</taxon>
        <taxon>Dermatophagoides</taxon>
    </lineage>
</organism>
<dbReference type="InterPro" id="IPR029033">
    <property type="entry name" value="His_PPase_superfam"/>
</dbReference>
<dbReference type="Pfam" id="PF00328">
    <property type="entry name" value="His_Phos_2"/>
    <property type="match status" value="1"/>
</dbReference>
<dbReference type="EMBL" id="ASGP02000004">
    <property type="protein sequence ID" value="KAH9511134.1"/>
    <property type="molecule type" value="Genomic_DNA"/>
</dbReference>
<protein>
    <submittedName>
        <fullName evidence="4">Uncharacterized protein</fullName>
    </submittedName>
</protein>
<dbReference type="Gene3D" id="3.40.50.1240">
    <property type="entry name" value="Phosphoglycerate mutase-like"/>
    <property type="match status" value="1"/>
</dbReference>
<dbReference type="InterPro" id="IPR050645">
    <property type="entry name" value="Histidine_acid_phosphatase"/>
</dbReference>
<dbReference type="InterPro" id="IPR000560">
    <property type="entry name" value="His_Pase_clade-2"/>
</dbReference>
<evidence type="ECO:0000313" key="5">
    <source>
        <dbReference type="Proteomes" id="UP000790347"/>
    </source>
</evidence>
<accession>A0A922L126</accession>
<proteinExistence type="inferred from homology"/>
<dbReference type="CDD" id="cd07061">
    <property type="entry name" value="HP_HAP_like"/>
    <property type="match status" value="1"/>
</dbReference>
<evidence type="ECO:0000313" key="4">
    <source>
        <dbReference type="EMBL" id="KAH9511134.1"/>
    </source>
</evidence>
<dbReference type="Proteomes" id="UP000790347">
    <property type="component" value="Unassembled WGS sequence"/>
</dbReference>
<gene>
    <name evidence="4" type="ORF">DERF_009606</name>
</gene>
<dbReference type="PROSITE" id="PS00616">
    <property type="entry name" value="HIS_ACID_PHOSPHAT_1"/>
    <property type="match status" value="1"/>
</dbReference>
<feature type="signal peptide" evidence="3">
    <location>
        <begin position="1"/>
        <end position="18"/>
    </location>
</feature>
<dbReference type="PROSITE" id="PS00778">
    <property type="entry name" value="HIS_ACID_PHOSPHAT_2"/>
    <property type="match status" value="1"/>
</dbReference>
<comment type="catalytic activity">
    <reaction evidence="1">
        <text>a phosphate monoester + H2O = an alcohol + phosphate</text>
        <dbReference type="Rhea" id="RHEA:15017"/>
        <dbReference type="ChEBI" id="CHEBI:15377"/>
        <dbReference type="ChEBI" id="CHEBI:30879"/>
        <dbReference type="ChEBI" id="CHEBI:43474"/>
        <dbReference type="ChEBI" id="CHEBI:67140"/>
        <dbReference type="EC" id="3.1.3.2"/>
    </reaction>
</comment>
<keyword evidence="3" id="KW-0732">Signal</keyword>
<sequence length="379" mass="44554">MKIPNILSLFFLIDFCSCSLSYKSNKQHLDRIIVIVRHGDRAPLMPFTFDRDKMNELWPLGRTRMYRTGQFLRRRYSHQFSGRYISPRDIYIRSSAVPRCLESSQLIAAGLTPPIGNWKWKSDLGELWQPVPIFTIQRWREGLLNPSSTCIYASRLFDRIPNSSIVKNFMLLHQELIQNISCIVHENLHNHRDIRDFVDNLVSSKHHGHRLPKWCTANIYKQLKEIFDISFRFDFTGNIEPELRRLRTGVLMNEIFNGLDMETNPNASRLSIYVTHDSQLFHLQDALGFNINQLSLKFGSMLIFEYSKQEDSVHLYFSNVPGPFDRITVDELKIPLCEQNLTRIPLGYLQSKYKNLFLDLDEWDHQCGNRNLVRQQQDS</sequence>
<reference evidence="4" key="1">
    <citation type="submission" date="2013-05" db="EMBL/GenBank/DDBJ databases">
        <authorList>
            <person name="Yim A.K.Y."/>
            <person name="Chan T.F."/>
            <person name="Ji K.M."/>
            <person name="Liu X.Y."/>
            <person name="Zhou J.W."/>
            <person name="Li R.Q."/>
            <person name="Yang K.Y."/>
            <person name="Li J."/>
            <person name="Li M."/>
            <person name="Law P.T.W."/>
            <person name="Wu Y.L."/>
            <person name="Cai Z.L."/>
            <person name="Qin H."/>
            <person name="Bao Y."/>
            <person name="Leung R.K.K."/>
            <person name="Ng P.K.S."/>
            <person name="Zou J."/>
            <person name="Zhong X.J."/>
            <person name="Ran P.X."/>
            <person name="Zhong N.S."/>
            <person name="Liu Z.G."/>
            <person name="Tsui S.K.W."/>
        </authorList>
    </citation>
    <scope>NUCLEOTIDE SEQUENCE</scope>
    <source>
        <strain evidence="4">Derf</strain>
        <tissue evidence="4">Whole organism</tissue>
    </source>
</reference>
<dbReference type="AlphaFoldDB" id="A0A922L126"/>
<keyword evidence="5" id="KW-1185">Reference proteome</keyword>
<comment type="similarity">
    <text evidence="2">Belongs to the histidine acid phosphatase family.</text>
</comment>
<dbReference type="SUPFAM" id="SSF53254">
    <property type="entry name" value="Phosphoglycerate mutase-like"/>
    <property type="match status" value="1"/>
</dbReference>
<comment type="caution">
    <text evidence="4">The sequence shown here is derived from an EMBL/GenBank/DDBJ whole genome shotgun (WGS) entry which is preliminary data.</text>
</comment>
<dbReference type="GO" id="GO:0003993">
    <property type="term" value="F:acid phosphatase activity"/>
    <property type="evidence" value="ECO:0007669"/>
    <property type="project" value="UniProtKB-EC"/>
</dbReference>
<dbReference type="PANTHER" id="PTHR11567">
    <property type="entry name" value="ACID PHOSPHATASE-RELATED"/>
    <property type="match status" value="1"/>
</dbReference>
<feature type="chain" id="PRO_5038102745" evidence="3">
    <location>
        <begin position="19"/>
        <end position="379"/>
    </location>
</feature>